<dbReference type="Proteomes" id="UP000275846">
    <property type="component" value="Unassembled WGS sequence"/>
</dbReference>
<gene>
    <name evidence="2" type="ORF">SSLN_LOCUS580</name>
</gene>
<reference evidence="2 3" key="2">
    <citation type="submission" date="2018-11" db="EMBL/GenBank/DDBJ databases">
        <authorList>
            <consortium name="Pathogen Informatics"/>
        </authorList>
    </citation>
    <scope>NUCLEOTIDE SEQUENCE [LARGE SCALE GENOMIC DNA]</scope>
    <source>
        <strain evidence="2 3">NST_G2</strain>
    </source>
</reference>
<keyword evidence="3" id="KW-1185">Reference proteome</keyword>
<evidence type="ECO:0000313" key="4">
    <source>
        <dbReference type="WBParaSite" id="SSLN_0000060501-mRNA-1"/>
    </source>
</evidence>
<proteinExistence type="predicted"/>
<sequence>MGVLSLTRLVGDDCMSFKVKKLHSSTIIINGIEFLHVILKSLNVECESVFGVDHVSVKVAIEEAIRRLKTCELDPIFIVQGLPPRHVNPTPDTRDLSTTDAPKHFLTAHIYTPEFSPLKSIPESSRPLVALAMDSELVRELPSAVGIPSYVPGQSRVESFTKLQRVIDWLQTVDPIQAIKSILECLGNPKHAHNVANSIIDFLPKFLPDFTGASRLLSYLGVTNDNNLVTQTVHLDTEKGFSPLEFFKDVLEILKEGEKYGQPTNSEFTAVSVENSTTFDILELTDIYGELTDLVCLINALLHPVDTNIPTDSKYSDYLSLGMLIPSFHLAHQIALCLRLAGESAKSTLAARFWLPKLFYPSPDPTAAMKLRDAAILFTKLVSALPTTRIKWTPLVFDITDPPALFVSKSQRPSGSINQTQSMNPRQWVRSASFERSHHANVCPPRTATLHDSSNIPRGIRSSMVVNTPMAASNWYTTLTYDSSNLDSSQRRNPGGLNKVRVPDVVCASTPGMSDSRTSHHLPHYKGPTASATAIL</sequence>
<dbReference type="AlphaFoldDB" id="A0A183S8N2"/>
<dbReference type="OrthoDB" id="25987at2759"/>
<accession>A0A183S8N2</accession>
<evidence type="ECO:0000256" key="1">
    <source>
        <dbReference type="SAM" id="MobiDB-lite"/>
    </source>
</evidence>
<dbReference type="EMBL" id="UYSU01000466">
    <property type="protein sequence ID" value="VDL85836.1"/>
    <property type="molecule type" value="Genomic_DNA"/>
</dbReference>
<reference evidence="4" key="1">
    <citation type="submission" date="2016-06" db="UniProtKB">
        <authorList>
            <consortium name="WormBaseParasite"/>
        </authorList>
    </citation>
    <scope>IDENTIFICATION</scope>
</reference>
<name>A0A183S8N2_SCHSO</name>
<feature type="region of interest" description="Disordered" evidence="1">
    <location>
        <begin position="513"/>
        <end position="536"/>
    </location>
</feature>
<dbReference type="WBParaSite" id="SSLN_0000060501-mRNA-1">
    <property type="protein sequence ID" value="SSLN_0000060501-mRNA-1"/>
    <property type="gene ID" value="SSLN_0000060501"/>
</dbReference>
<evidence type="ECO:0000313" key="3">
    <source>
        <dbReference type="Proteomes" id="UP000275846"/>
    </source>
</evidence>
<protein>
    <submittedName>
        <fullName evidence="4">XPG_I_2 domain-containing protein</fullName>
    </submittedName>
</protein>
<evidence type="ECO:0000313" key="2">
    <source>
        <dbReference type="EMBL" id="VDL85836.1"/>
    </source>
</evidence>
<organism evidence="4">
    <name type="scientific">Schistocephalus solidus</name>
    <name type="common">Tapeworm</name>
    <dbReference type="NCBI Taxonomy" id="70667"/>
    <lineage>
        <taxon>Eukaryota</taxon>
        <taxon>Metazoa</taxon>
        <taxon>Spiralia</taxon>
        <taxon>Lophotrochozoa</taxon>
        <taxon>Platyhelminthes</taxon>
        <taxon>Cestoda</taxon>
        <taxon>Eucestoda</taxon>
        <taxon>Diphyllobothriidea</taxon>
        <taxon>Diphyllobothriidae</taxon>
        <taxon>Schistocephalus</taxon>
    </lineage>
</organism>